<feature type="region of interest" description="Disordered" evidence="7">
    <location>
        <begin position="175"/>
        <end position="197"/>
    </location>
</feature>
<dbReference type="InterPro" id="IPR002023">
    <property type="entry name" value="NuoE-like"/>
</dbReference>
<dbReference type="InterPro" id="IPR036249">
    <property type="entry name" value="Thioredoxin-like_sf"/>
</dbReference>
<dbReference type="AlphaFoldDB" id="A0A378T9K9"/>
<feature type="region of interest" description="Disordered" evidence="7">
    <location>
        <begin position="235"/>
        <end position="288"/>
    </location>
</feature>
<feature type="region of interest" description="Disordered" evidence="7">
    <location>
        <begin position="1"/>
        <end position="21"/>
    </location>
</feature>
<keyword evidence="5" id="KW-0411">Iron-sulfur</keyword>
<dbReference type="SUPFAM" id="SSF52833">
    <property type="entry name" value="Thioredoxin-like"/>
    <property type="match status" value="1"/>
</dbReference>
<dbReference type="RefSeq" id="WP_115277715.1">
    <property type="nucleotide sequence ID" value="NZ_AP022600.1"/>
</dbReference>
<comment type="cofactor">
    <cofactor evidence="6">
        <name>[2Fe-2S] cluster</name>
        <dbReference type="ChEBI" id="CHEBI:190135"/>
    </cofactor>
</comment>
<dbReference type="PANTHER" id="PTHR10371">
    <property type="entry name" value="NADH DEHYDROGENASE UBIQUINONE FLAVOPROTEIN 2, MITOCHONDRIAL"/>
    <property type="match status" value="1"/>
</dbReference>
<name>A0A378T9K9_9MYCO</name>
<dbReference type="GO" id="GO:0046872">
    <property type="term" value="F:metal ion binding"/>
    <property type="evidence" value="ECO:0007669"/>
    <property type="project" value="UniProtKB-KW"/>
</dbReference>
<comment type="similarity">
    <text evidence="1">Belongs to the complex I 24 kDa subunit family.</text>
</comment>
<sequence>MTLVDLALGPRPDEPGPPINGPAAYPADVQSRLAADAATIVGKYPQPRSALLPLLHLVQAEDGYVSTAGIRFCAAQLDLTDAEVSAVATFYSMYRRTPTGTYLVGVCTNTLCAVMGGDTILATLEHHLGITAGQTTADGALTLEHLECNAACDYAPVIMVNWQFYDNQTPTTATTLTDTLRTPTPQHPTRGTPLPTFTTTCRVLAGLPTDLGEGTGPGAATLAGLRIAAEHDMQAPADTGPAAAPSSSADAPEPEAVDSVRDEPAPAPSATVPAEPGTAETDPSTTGD</sequence>
<evidence type="ECO:0000256" key="7">
    <source>
        <dbReference type="SAM" id="MobiDB-lite"/>
    </source>
</evidence>
<proteinExistence type="inferred from homology"/>
<dbReference type="PANTHER" id="PTHR10371:SF3">
    <property type="entry name" value="NADH DEHYDROGENASE [UBIQUINONE] FLAVOPROTEIN 2, MITOCHONDRIAL"/>
    <property type="match status" value="1"/>
</dbReference>
<dbReference type="NCBIfam" id="NF005721">
    <property type="entry name" value="PRK07539.1-1"/>
    <property type="match status" value="1"/>
</dbReference>
<organism evidence="8 9">
    <name type="scientific">Mycolicibacterium tokaiense</name>
    <dbReference type="NCBI Taxonomy" id="39695"/>
    <lineage>
        <taxon>Bacteria</taxon>
        <taxon>Bacillati</taxon>
        <taxon>Actinomycetota</taxon>
        <taxon>Actinomycetes</taxon>
        <taxon>Mycobacteriales</taxon>
        <taxon>Mycobacteriaceae</taxon>
        <taxon>Mycolicibacterium</taxon>
    </lineage>
</organism>
<evidence type="ECO:0000256" key="1">
    <source>
        <dbReference type="ARBA" id="ARBA00010643"/>
    </source>
</evidence>
<dbReference type="FunFam" id="1.10.10.1590:FF:000001">
    <property type="entry name" value="NADH-quinone oxidoreductase subunit E"/>
    <property type="match status" value="1"/>
</dbReference>
<keyword evidence="3" id="KW-0479">Metal-binding</keyword>
<evidence type="ECO:0000256" key="4">
    <source>
        <dbReference type="ARBA" id="ARBA00023004"/>
    </source>
</evidence>
<dbReference type="EC" id="1.6.5.11" evidence="8"/>
<dbReference type="GO" id="GO:0051537">
    <property type="term" value="F:2 iron, 2 sulfur cluster binding"/>
    <property type="evidence" value="ECO:0007669"/>
    <property type="project" value="UniProtKB-KW"/>
</dbReference>
<dbReference type="CDD" id="cd03064">
    <property type="entry name" value="TRX_Fd_NuoE"/>
    <property type="match status" value="1"/>
</dbReference>
<evidence type="ECO:0000256" key="2">
    <source>
        <dbReference type="ARBA" id="ARBA00022714"/>
    </source>
</evidence>
<protein>
    <submittedName>
        <fullName evidence="8">NADH dehydrogenase subunit E</fullName>
        <ecNumber evidence="8">1.6.5.11</ecNumber>
        <ecNumber evidence="8">1.6.5.3</ecNumber>
    </submittedName>
</protein>
<feature type="compositionally biased region" description="Low complexity" evidence="7">
    <location>
        <begin position="235"/>
        <end position="251"/>
    </location>
</feature>
<dbReference type="GO" id="GO:0003954">
    <property type="term" value="F:NADH dehydrogenase activity"/>
    <property type="evidence" value="ECO:0007669"/>
    <property type="project" value="TreeGrafter"/>
</dbReference>
<keyword evidence="4" id="KW-0408">Iron</keyword>
<dbReference type="Pfam" id="PF01257">
    <property type="entry name" value="2Fe-2S_thioredx"/>
    <property type="match status" value="1"/>
</dbReference>
<dbReference type="PROSITE" id="PS01099">
    <property type="entry name" value="COMPLEX1_24K"/>
    <property type="match status" value="1"/>
</dbReference>
<reference evidence="8 9" key="1">
    <citation type="submission" date="2018-06" db="EMBL/GenBank/DDBJ databases">
        <authorList>
            <consortium name="Pathogen Informatics"/>
            <person name="Doyle S."/>
        </authorList>
    </citation>
    <scope>NUCLEOTIDE SEQUENCE [LARGE SCALE GENOMIC DNA]</scope>
    <source>
        <strain evidence="8 9">NCTC10821</strain>
    </source>
</reference>
<evidence type="ECO:0000313" key="8">
    <source>
        <dbReference type="EMBL" id="STZ57528.1"/>
    </source>
</evidence>
<keyword evidence="2" id="KW-0001">2Fe-2S</keyword>
<keyword evidence="8" id="KW-0560">Oxidoreductase</keyword>
<dbReference type="Gene3D" id="1.10.10.1590">
    <property type="entry name" value="NADH-quinone oxidoreductase subunit E"/>
    <property type="match status" value="1"/>
</dbReference>
<evidence type="ECO:0000256" key="6">
    <source>
        <dbReference type="ARBA" id="ARBA00034078"/>
    </source>
</evidence>
<dbReference type="Proteomes" id="UP000254978">
    <property type="component" value="Unassembled WGS sequence"/>
</dbReference>
<evidence type="ECO:0000313" key="9">
    <source>
        <dbReference type="Proteomes" id="UP000254978"/>
    </source>
</evidence>
<dbReference type="OrthoDB" id="9807941at2"/>
<dbReference type="EMBL" id="UGQT01000001">
    <property type="protein sequence ID" value="STZ57528.1"/>
    <property type="molecule type" value="Genomic_DNA"/>
</dbReference>
<keyword evidence="9" id="KW-1185">Reference proteome</keyword>
<dbReference type="InterPro" id="IPR041921">
    <property type="entry name" value="NuoE_N"/>
</dbReference>
<dbReference type="Gene3D" id="3.40.30.10">
    <property type="entry name" value="Glutaredoxin"/>
    <property type="match status" value="1"/>
</dbReference>
<evidence type="ECO:0000256" key="3">
    <source>
        <dbReference type="ARBA" id="ARBA00022723"/>
    </source>
</evidence>
<dbReference type="EC" id="1.6.5.3" evidence="8"/>
<evidence type="ECO:0000256" key="5">
    <source>
        <dbReference type="ARBA" id="ARBA00023014"/>
    </source>
</evidence>
<accession>A0A378T9K9</accession>
<gene>
    <name evidence="8" type="primary">nuoE</name>
    <name evidence="8" type="ORF">NCTC10821_01030</name>
</gene>
<dbReference type="InterPro" id="IPR042128">
    <property type="entry name" value="NuoE_dom"/>
</dbReference>